<organism evidence="2 3">
    <name type="scientific">Phytophthora fragariaefolia</name>
    <dbReference type="NCBI Taxonomy" id="1490495"/>
    <lineage>
        <taxon>Eukaryota</taxon>
        <taxon>Sar</taxon>
        <taxon>Stramenopiles</taxon>
        <taxon>Oomycota</taxon>
        <taxon>Peronosporomycetes</taxon>
        <taxon>Peronosporales</taxon>
        <taxon>Peronosporaceae</taxon>
        <taxon>Phytophthora</taxon>
    </lineage>
</organism>
<name>A0A9W6Y9R3_9STRA</name>
<sequence length="90" mass="10083">MTLRTSIFPIIDTRLDLKFLDKSTSTKLDDDEANKVSDVKTPLGYDDSGYAEVQKLHDEAEAVFQSYGEAYSQSEKNLSDSNKSNPESDK</sequence>
<evidence type="ECO:0000256" key="1">
    <source>
        <dbReference type="SAM" id="MobiDB-lite"/>
    </source>
</evidence>
<comment type="caution">
    <text evidence="2">The sequence shown here is derived from an EMBL/GenBank/DDBJ whole genome shotgun (WGS) entry which is preliminary data.</text>
</comment>
<feature type="region of interest" description="Disordered" evidence="1">
    <location>
        <begin position="67"/>
        <end position="90"/>
    </location>
</feature>
<protein>
    <submittedName>
        <fullName evidence="2">Unnamed protein product</fullName>
    </submittedName>
</protein>
<dbReference type="AlphaFoldDB" id="A0A9W6Y9R3"/>
<reference evidence="2" key="1">
    <citation type="submission" date="2023-04" db="EMBL/GenBank/DDBJ databases">
        <title>Phytophthora fragariaefolia NBRC 109709.</title>
        <authorList>
            <person name="Ichikawa N."/>
            <person name="Sato H."/>
            <person name="Tonouchi N."/>
        </authorList>
    </citation>
    <scope>NUCLEOTIDE SEQUENCE</scope>
    <source>
        <strain evidence="2">NBRC 109709</strain>
    </source>
</reference>
<keyword evidence="3" id="KW-1185">Reference proteome</keyword>
<evidence type="ECO:0000313" key="3">
    <source>
        <dbReference type="Proteomes" id="UP001165121"/>
    </source>
</evidence>
<dbReference type="EMBL" id="BSXT01004170">
    <property type="protein sequence ID" value="GMF57022.1"/>
    <property type="molecule type" value="Genomic_DNA"/>
</dbReference>
<accession>A0A9W6Y9R3</accession>
<gene>
    <name evidence="2" type="ORF">Pfra01_002429400</name>
</gene>
<feature type="compositionally biased region" description="Polar residues" evidence="1">
    <location>
        <begin position="71"/>
        <end position="90"/>
    </location>
</feature>
<evidence type="ECO:0000313" key="2">
    <source>
        <dbReference type="EMBL" id="GMF57022.1"/>
    </source>
</evidence>
<proteinExistence type="predicted"/>
<dbReference type="Proteomes" id="UP001165121">
    <property type="component" value="Unassembled WGS sequence"/>
</dbReference>